<protein>
    <submittedName>
        <fullName evidence="1">Uncharacterized protein</fullName>
    </submittedName>
</protein>
<name>A0A6B9RH06_9CAUD</name>
<gene>
    <name evidence="1" type="ORF">MA12_gp11</name>
</gene>
<evidence type="ECO:0000313" key="1">
    <source>
        <dbReference type="EMBL" id="QHI00838.1"/>
    </source>
</evidence>
<accession>A0A6B9RH06</accession>
<keyword evidence="2" id="KW-1185">Reference proteome</keyword>
<organism evidence="1 2">
    <name type="scientific">Pectobacterium phage MA12</name>
    <dbReference type="NCBI Taxonomy" id="2686474"/>
    <lineage>
        <taxon>Viruses</taxon>
        <taxon>Duplodnaviria</taxon>
        <taxon>Heunggongvirae</taxon>
        <taxon>Uroviricota</taxon>
        <taxon>Caudoviricetes</taxon>
        <taxon>Casjensviridae</taxon>
        <taxon>Newforgelanevirus</taxon>
        <taxon>Newforgelanevirus MA12</taxon>
    </lineage>
</organism>
<dbReference type="Proteomes" id="UP000465092">
    <property type="component" value="Segment"/>
</dbReference>
<proteinExistence type="predicted"/>
<dbReference type="EMBL" id="MN692199">
    <property type="protein sequence ID" value="QHI00838.1"/>
    <property type="molecule type" value="Genomic_DNA"/>
</dbReference>
<evidence type="ECO:0000313" key="2">
    <source>
        <dbReference type="Proteomes" id="UP000465092"/>
    </source>
</evidence>
<reference evidence="1 2" key="1">
    <citation type="journal article" date="2020" name="Viruses">
        <title>Genomic Characterization, Formulation and Efficacy in Planta of a Siphoviridae and Podoviridae Protection Cocktail against the Bacterial Plant Pathogens Pectobacterium spp.</title>
        <authorList>
            <person name="Zaczek-Moczydlowska M.A."/>
            <person name="Young G.K."/>
            <person name="Trudgett J."/>
            <person name="Fleming C.C."/>
            <person name="Campbell K."/>
            <person name="O'Hanlon R."/>
        </authorList>
    </citation>
    <scope>NUCLEOTIDE SEQUENCE [LARGE SCALE GENOMIC DNA]</scope>
</reference>
<sequence>MVSRCIDRRARVRRLANAEAVGAAISVPRWPAALVPSGLVVDGNAVGDAWRGIPFSRLAGGGRQGVHDVTHIPAAVTRDARLERVDDGRCLAAVQRAGDVIETQGRRRVACCLMIERQHHGQVGCRFMVARLDG</sequence>